<evidence type="ECO:0000256" key="11">
    <source>
        <dbReference type="SAM" id="MobiDB-lite"/>
    </source>
</evidence>
<evidence type="ECO:0000313" key="13">
    <source>
        <dbReference type="Proteomes" id="UP000242875"/>
    </source>
</evidence>
<protein>
    <recommendedName>
        <fullName evidence="4 10">2-(3-amino-3-carboxypropyl)histidine synthase subunit 2</fullName>
    </recommendedName>
</protein>
<evidence type="ECO:0000256" key="1">
    <source>
        <dbReference type="ARBA" id="ARBA00001966"/>
    </source>
</evidence>
<dbReference type="OrthoDB" id="449241at2759"/>
<feature type="compositionally biased region" description="Acidic residues" evidence="11">
    <location>
        <begin position="419"/>
        <end position="430"/>
    </location>
</feature>
<comment type="caution">
    <text evidence="12">The sequence shown here is derived from an EMBL/GenBank/DDBJ whole genome shotgun (WGS) entry which is preliminary data.</text>
</comment>
<sequence length="531" mass="58823">MALAGPSNFSEDAQAVIDRPQPAHSVKHDNIEQVYEIQRCVDIITSRDFRKVALQFPDELLADSAAVAELLTQRTSAQIFVLADTSYGSCCVDQVAARHVSADFIIHFGRSCLSSVSESPVLYVFGQQPVDVDDCATKFTTLYPEKDTPIMLMCDVVYAHAMDPLLSTLKNQYNYTQLLHKPIKSDENLDRAPCAFSTTTGCACQSAASAGTDNTSGTQNHDHHEAANGNHSYATSRHADLPEGKRMEDYSLFYVGGESLTLTNILMVYNKCEVSSYDPVTKEVRAESSKVNRMLMKRYYLVQKARDADVVGIVVGTLAVSSYMDILNRLKKVLRKHGKRTYTFAMGKLNVAKLANFAEIDIYVLVACPENSLIDSKEFYRPVVTPWEMELAIGLHGGWTGEYVTAFGEVLRRDVQEDNDKEEESGDVSDEEPHFSLVTGRYKKDGIYTSTPRSTATQDDLSDDLKKLTIRNAPSDLALVLEGPGAAQLNSRQWRGLETKYEDHAPSAIQEGRSGIASGYVVGENTDQEKR</sequence>
<dbReference type="InterPro" id="IPR042265">
    <property type="entry name" value="DPH1/DPH2_3"/>
</dbReference>
<comment type="subcellular location">
    <subcellularLocation>
        <location evidence="10">Cytoplasm</location>
    </subcellularLocation>
</comment>
<dbReference type="NCBIfam" id="TIGR00322">
    <property type="entry name" value="diphth2_R"/>
    <property type="match status" value="1"/>
</dbReference>
<dbReference type="PANTHER" id="PTHR10762">
    <property type="entry name" value="DIPHTHAMIDE BIOSYNTHESIS PROTEIN"/>
    <property type="match status" value="1"/>
</dbReference>
<dbReference type="Pfam" id="PF01866">
    <property type="entry name" value="Diphthamide_syn"/>
    <property type="match status" value="1"/>
</dbReference>
<accession>A0A261XZY4</accession>
<feature type="region of interest" description="Disordered" evidence="11">
    <location>
        <begin position="213"/>
        <end position="237"/>
    </location>
</feature>
<feature type="region of interest" description="Disordered" evidence="11">
    <location>
        <begin position="416"/>
        <end position="435"/>
    </location>
</feature>
<comment type="function">
    <text evidence="10">Required for the first step of diphthamide biosynthesis, a post-translational modification of histidine which occurs in elongation factor 2. DPH1 and DPH2 transfer a 3-amino-3-carboxypropyl (ACP) group from S-adenosyl-L-methionine (SAM) to a histidine residue, the reaction is assisted by a reduction system comprising DPH3 and a NADH-dependent reductase. Facilitates the reduction of the catalytic iron-sulfur cluster found in the DPH1 subunit.</text>
</comment>
<gene>
    <name evidence="12" type="ORF">BZG36_03286</name>
</gene>
<dbReference type="SFLD" id="SFLDS00032">
    <property type="entry name" value="Radical_SAM_3-amino-3-carboxyp"/>
    <property type="match status" value="1"/>
</dbReference>
<dbReference type="SFLD" id="SFLDG01121">
    <property type="entry name" value="Diphthamide_biosynthesis"/>
    <property type="match status" value="1"/>
</dbReference>
<organism evidence="12 13">
    <name type="scientific">Bifiguratus adelaidae</name>
    <dbReference type="NCBI Taxonomy" id="1938954"/>
    <lineage>
        <taxon>Eukaryota</taxon>
        <taxon>Fungi</taxon>
        <taxon>Fungi incertae sedis</taxon>
        <taxon>Mucoromycota</taxon>
        <taxon>Mucoromycotina</taxon>
        <taxon>Endogonomycetes</taxon>
        <taxon>Endogonales</taxon>
        <taxon>Endogonales incertae sedis</taxon>
        <taxon>Bifiguratus</taxon>
    </lineage>
</organism>
<dbReference type="AlphaFoldDB" id="A0A261XZY4"/>
<dbReference type="GO" id="GO:0017183">
    <property type="term" value="P:protein histidyl modification to diphthamide"/>
    <property type="evidence" value="ECO:0007669"/>
    <property type="project" value="UniProtKB-UniPathway"/>
</dbReference>
<keyword evidence="10" id="KW-0963">Cytoplasm</keyword>
<dbReference type="InterPro" id="IPR010014">
    <property type="entry name" value="DHP2"/>
</dbReference>
<evidence type="ECO:0000256" key="6">
    <source>
        <dbReference type="ARBA" id="ARBA00023004"/>
    </source>
</evidence>
<dbReference type="EMBL" id="MVBO01000063">
    <property type="protein sequence ID" value="OZJ03903.1"/>
    <property type="molecule type" value="Genomic_DNA"/>
</dbReference>
<reference evidence="12 13" key="1">
    <citation type="journal article" date="2017" name="Mycologia">
        <title>Bifiguratus adelaidae, gen. et sp. nov., a new member of Mucoromycotina in endophytic and soil-dwelling habitats.</title>
        <authorList>
            <person name="Torres-Cruz T.J."/>
            <person name="Billingsley Tobias T.L."/>
            <person name="Almatruk M."/>
            <person name="Hesse C."/>
            <person name="Kuske C.R."/>
            <person name="Desiro A."/>
            <person name="Benucci G.M."/>
            <person name="Bonito G."/>
            <person name="Stajich J.E."/>
            <person name="Dunlap C."/>
            <person name="Arnold A.E."/>
            <person name="Porras-Alfaro A."/>
        </authorList>
    </citation>
    <scope>NUCLEOTIDE SEQUENCE [LARGE SCALE GENOMIC DNA]</scope>
    <source>
        <strain evidence="12 13">AZ0501</strain>
    </source>
</reference>
<dbReference type="NCBIfam" id="TIGR00272">
    <property type="entry name" value="DPH2"/>
    <property type="match status" value="1"/>
</dbReference>
<dbReference type="UniPathway" id="UPA00559"/>
<dbReference type="Gene3D" id="3.40.50.11860">
    <property type="entry name" value="Diphthamide synthesis DPH1/DPH2 domain 3"/>
    <property type="match status" value="1"/>
</dbReference>
<proteinExistence type="inferred from homology"/>
<dbReference type="Proteomes" id="UP000242875">
    <property type="component" value="Unassembled WGS sequence"/>
</dbReference>
<dbReference type="FunFam" id="3.40.50.11860:FF:000001">
    <property type="entry name" value="2-(3-amino-3-carboxypropyl)histidine synthase subunit 2"/>
    <property type="match status" value="1"/>
</dbReference>
<comment type="cofactor">
    <cofactor evidence="1">
        <name>[4Fe-4S] cluster</name>
        <dbReference type="ChEBI" id="CHEBI:49883"/>
    </cofactor>
</comment>
<evidence type="ECO:0000256" key="7">
    <source>
        <dbReference type="ARBA" id="ARBA00023014"/>
    </source>
</evidence>
<keyword evidence="5 10" id="KW-0479">Metal-binding</keyword>
<dbReference type="GO" id="GO:0051536">
    <property type="term" value="F:iron-sulfur cluster binding"/>
    <property type="evidence" value="ECO:0007669"/>
    <property type="project" value="UniProtKB-KW"/>
</dbReference>
<keyword evidence="6 10" id="KW-0408">Iron</keyword>
<dbReference type="PANTHER" id="PTHR10762:SF2">
    <property type="entry name" value="2-(3-AMINO-3-CARBOXYPROPYL)HISTIDINE SYNTHASE SUBUNIT 2"/>
    <property type="match status" value="1"/>
</dbReference>
<evidence type="ECO:0000256" key="8">
    <source>
        <dbReference type="ARBA" id="ARBA00034128"/>
    </source>
</evidence>
<comment type="similarity">
    <text evidence="3 10">Belongs to the DPH1/DPH2 family. DPH2 subfamily.</text>
</comment>
<comment type="subunit">
    <text evidence="8">Component of the 2-(3-amino-3-carboxypropyl)histidine synthase complex composed of DPH1, DPH2, DPH3 and a NADH-dependent reductase, predominantly CBR1.</text>
</comment>
<dbReference type="GO" id="GO:0090560">
    <property type="term" value="F:2-(3-amino-3-carboxypropyl)histidine synthase activity"/>
    <property type="evidence" value="ECO:0007669"/>
    <property type="project" value="InterPro"/>
</dbReference>
<evidence type="ECO:0000256" key="4">
    <source>
        <dbReference type="ARBA" id="ARBA00021914"/>
    </source>
</evidence>
<dbReference type="GO" id="GO:0005737">
    <property type="term" value="C:cytoplasm"/>
    <property type="evidence" value="ECO:0007669"/>
    <property type="project" value="UniProtKB-SubCell"/>
</dbReference>
<keyword evidence="13" id="KW-1185">Reference proteome</keyword>
<dbReference type="GO" id="GO:0046872">
    <property type="term" value="F:metal ion binding"/>
    <property type="evidence" value="ECO:0007669"/>
    <property type="project" value="UniProtKB-KW"/>
</dbReference>
<dbReference type="InterPro" id="IPR042263">
    <property type="entry name" value="DPH1/DPH2_1"/>
</dbReference>
<dbReference type="SFLD" id="SFLDF00408">
    <property type="entry name" value="Diphthamide_biosynthesis_famil"/>
    <property type="match status" value="1"/>
</dbReference>
<feature type="region of interest" description="Disordered" evidence="11">
    <location>
        <begin position="505"/>
        <end position="531"/>
    </location>
</feature>
<evidence type="ECO:0000256" key="2">
    <source>
        <dbReference type="ARBA" id="ARBA00005156"/>
    </source>
</evidence>
<evidence type="ECO:0000313" key="12">
    <source>
        <dbReference type="EMBL" id="OZJ03903.1"/>
    </source>
</evidence>
<dbReference type="Gene3D" id="3.40.50.11840">
    <property type="entry name" value="Diphthamide synthesis DPH1/DPH2 domain 1"/>
    <property type="match status" value="1"/>
</dbReference>
<comment type="pathway">
    <text evidence="2 10">Protein modification; peptidyl-diphthamide biosynthesis.</text>
</comment>
<dbReference type="InterPro" id="IPR016435">
    <property type="entry name" value="DPH1/DPH2"/>
</dbReference>
<comment type="function">
    <text evidence="9">Required for the first step of diphthamide biosynthesis, a post-translational modification of histidine which occurs in elongation factor 2. DPH1 and DPH2 transfer a 3-amino-3-carboxypropyl (ACP) group from S-adenosyl-L-methionine (SAM) to a histidine residue, the reaction is assisted by a reduction system comprising DPH3 and a NADH-dependent reductase, predominantly CBR1. Facilitates the reduction of the catalytic iron-sulfur cluster found in the DPH1 subunit.</text>
</comment>
<evidence type="ECO:0000256" key="9">
    <source>
        <dbReference type="ARBA" id="ARBA00054092"/>
    </source>
</evidence>
<evidence type="ECO:0000256" key="5">
    <source>
        <dbReference type="ARBA" id="ARBA00022723"/>
    </source>
</evidence>
<evidence type="ECO:0000256" key="10">
    <source>
        <dbReference type="RuleBase" id="RU364133"/>
    </source>
</evidence>
<name>A0A261XZY4_9FUNG</name>
<keyword evidence="7 10" id="KW-0411">Iron-sulfur</keyword>
<dbReference type="FunFam" id="3.40.50.11840:FF:000002">
    <property type="entry name" value="2-(3-amino-3-carboxypropyl)histidine synthase subunit 2"/>
    <property type="match status" value="1"/>
</dbReference>
<evidence type="ECO:0000256" key="3">
    <source>
        <dbReference type="ARBA" id="ARBA00006179"/>
    </source>
</evidence>